<dbReference type="AlphaFoldDB" id="A0A5C5U1I9"/>
<evidence type="ECO:0000256" key="1">
    <source>
        <dbReference type="SAM" id="MobiDB-lite"/>
    </source>
</evidence>
<feature type="region of interest" description="Disordered" evidence="1">
    <location>
        <begin position="30"/>
        <end position="62"/>
    </location>
</feature>
<feature type="compositionally biased region" description="Low complexity" evidence="1">
    <location>
        <begin position="222"/>
        <end position="239"/>
    </location>
</feature>
<keyword evidence="4" id="KW-1185">Reference proteome</keyword>
<dbReference type="InterPro" id="IPR018968">
    <property type="entry name" value="Phasin"/>
</dbReference>
<evidence type="ECO:0000313" key="4">
    <source>
        <dbReference type="Proteomes" id="UP000319980"/>
    </source>
</evidence>
<proteinExistence type="predicted"/>
<dbReference type="Pfam" id="PF09361">
    <property type="entry name" value="Phasin_2"/>
    <property type="match status" value="1"/>
</dbReference>
<organism evidence="3 4">
    <name type="scientific">Luteimonas marina</name>
    <dbReference type="NCBI Taxonomy" id="488485"/>
    <lineage>
        <taxon>Bacteria</taxon>
        <taxon>Pseudomonadati</taxon>
        <taxon>Pseudomonadota</taxon>
        <taxon>Gammaproteobacteria</taxon>
        <taxon>Lysobacterales</taxon>
        <taxon>Lysobacteraceae</taxon>
        <taxon>Luteimonas</taxon>
    </lineage>
</organism>
<gene>
    <name evidence="3" type="ORF">FQY83_13640</name>
</gene>
<dbReference type="Proteomes" id="UP000319980">
    <property type="component" value="Unassembled WGS sequence"/>
</dbReference>
<sequence length="273" mass="28492">MRRQHVAATSRAYDGAGCATPARRIDRGQCGPGAHPRTSSWAPASAQRACGDSPTSNARGDDMGNASDLALALWKANLDLQLRIGQLVQDSGRDWLELGTRAAGGGAAELDAGLRKLMRGGDWQALAALPVEAFWRQAEQRVGDGQALNQIALQAQDSFASGVLEALQDWQQALAEAWNGVDLDLGLDAAPGLAEAWRSLLSNWDAGIAALAPVAPAAPVVRAPRKPAAPAKKATVAKKAVAKKKPAVKKSAPASRKPAAKKPAKKGSRRRGG</sequence>
<dbReference type="EMBL" id="VOHK01000005">
    <property type="protein sequence ID" value="TWT19385.1"/>
    <property type="molecule type" value="Genomic_DNA"/>
</dbReference>
<accession>A0A5C5U1I9</accession>
<evidence type="ECO:0000259" key="2">
    <source>
        <dbReference type="Pfam" id="PF09361"/>
    </source>
</evidence>
<feature type="region of interest" description="Disordered" evidence="1">
    <location>
        <begin position="222"/>
        <end position="273"/>
    </location>
</feature>
<name>A0A5C5U1I9_9GAMM</name>
<comment type="caution">
    <text evidence="3">The sequence shown here is derived from an EMBL/GenBank/DDBJ whole genome shotgun (WGS) entry which is preliminary data.</text>
</comment>
<evidence type="ECO:0000313" key="3">
    <source>
        <dbReference type="EMBL" id="TWT19385.1"/>
    </source>
</evidence>
<feature type="domain" description="Phasin" evidence="2">
    <location>
        <begin position="74"/>
        <end position="160"/>
    </location>
</feature>
<reference evidence="3 4" key="1">
    <citation type="journal article" date="2008" name="Int. J. Syst. Evol. Microbiol.">
        <title>Luteimonas marina sp. nov., isolated from seawater.</title>
        <authorList>
            <person name="Baik K.S."/>
            <person name="Park S.C."/>
            <person name="Kim M.S."/>
            <person name="Kim E.M."/>
            <person name="Park C."/>
            <person name="Chun J."/>
            <person name="Seong C.N."/>
        </authorList>
    </citation>
    <scope>NUCLEOTIDE SEQUENCE [LARGE SCALE GENOMIC DNA]</scope>
    <source>
        <strain evidence="3 4">FR1330</strain>
    </source>
</reference>
<protein>
    <submittedName>
        <fullName evidence="3">Phasin family protein</fullName>
    </submittedName>
</protein>
<feature type="compositionally biased region" description="Basic residues" evidence="1">
    <location>
        <begin position="258"/>
        <end position="273"/>
    </location>
</feature>